<protein>
    <submittedName>
        <fullName evidence="2">Uncharacterized protein</fullName>
    </submittedName>
</protein>
<reference evidence="2" key="1">
    <citation type="journal article" date="2020" name="Nature">
        <title>Giant virus diversity and host interactions through global metagenomics.</title>
        <authorList>
            <person name="Schulz F."/>
            <person name="Roux S."/>
            <person name="Paez-Espino D."/>
            <person name="Jungbluth S."/>
            <person name="Walsh D.A."/>
            <person name="Denef V.J."/>
            <person name="McMahon K.D."/>
            <person name="Konstantinidis K.T."/>
            <person name="Eloe-Fadrosh E.A."/>
            <person name="Kyrpides N.C."/>
            <person name="Woyke T."/>
        </authorList>
    </citation>
    <scope>NUCLEOTIDE SEQUENCE</scope>
    <source>
        <strain evidence="2">GVMAG-M-3300023179-114</strain>
    </source>
</reference>
<dbReference type="AlphaFoldDB" id="A0A6C0E6R6"/>
<dbReference type="EMBL" id="MN739725">
    <property type="protein sequence ID" value="QHT23115.1"/>
    <property type="molecule type" value="Genomic_DNA"/>
</dbReference>
<feature type="coiled-coil region" evidence="1">
    <location>
        <begin position="90"/>
        <end position="117"/>
    </location>
</feature>
<keyword evidence="1" id="KW-0175">Coiled coil</keyword>
<sequence>MNMITLSERDLYLYDIEEQIVARRQLILDKTKEIKKKEKVNHFLQDVASDYKKYYDYIIQERQQQYDSMKTLQLYLDDLMKTEKLANYELKQAKRDQKELLREMDKIKVELDKLINL</sequence>
<evidence type="ECO:0000313" key="2">
    <source>
        <dbReference type="EMBL" id="QHT23115.1"/>
    </source>
</evidence>
<proteinExistence type="predicted"/>
<evidence type="ECO:0000256" key="1">
    <source>
        <dbReference type="SAM" id="Coils"/>
    </source>
</evidence>
<name>A0A6C0E6R6_9ZZZZ</name>
<organism evidence="2">
    <name type="scientific">viral metagenome</name>
    <dbReference type="NCBI Taxonomy" id="1070528"/>
    <lineage>
        <taxon>unclassified sequences</taxon>
        <taxon>metagenomes</taxon>
        <taxon>organismal metagenomes</taxon>
    </lineage>
</organism>
<accession>A0A6C0E6R6</accession>